<protein>
    <submittedName>
        <fullName evidence="2">Uncharacterized protein</fullName>
    </submittedName>
</protein>
<accession>A0A378M2B6</accession>
<keyword evidence="1" id="KW-1133">Transmembrane helix</keyword>
<dbReference type="Proteomes" id="UP000255297">
    <property type="component" value="Unassembled WGS sequence"/>
</dbReference>
<keyword evidence="1" id="KW-0472">Membrane</keyword>
<feature type="transmembrane region" description="Helical" evidence="1">
    <location>
        <begin position="199"/>
        <end position="216"/>
    </location>
</feature>
<proteinExistence type="predicted"/>
<feature type="transmembrane region" description="Helical" evidence="1">
    <location>
        <begin position="93"/>
        <end position="114"/>
    </location>
</feature>
<evidence type="ECO:0000313" key="2">
    <source>
        <dbReference type="EMBL" id="STY31132.1"/>
    </source>
</evidence>
<feature type="transmembrane region" description="Helical" evidence="1">
    <location>
        <begin position="169"/>
        <end position="192"/>
    </location>
</feature>
<name>A0A378M2B6_9GAMM</name>
<dbReference type="AlphaFoldDB" id="A0A378M2B6"/>
<evidence type="ECO:0000256" key="1">
    <source>
        <dbReference type="SAM" id="Phobius"/>
    </source>
</evidence>
<feature type="transmembrane region" description="Helical" evidence="1">
    <location>
        <begin position="56"/>
        <end position="73"/>
    </location>
</feature>
<sequence>MHENFLSVLLSPMSLLFLINAFFLIFLSSFVWSILYNMNYTRSLFEPLKEEKESGLLLKAAFFSPVLLLALFAEYQWSLLAKVDFFPLLSSPFVRYNFFGVIICFIGLIFIKYLDKEKEAEQFQIPIFFIAYAIVIYLIYLIILIATVVTRLNAFPDGFLRNYSYTMAGRINFTIIYTLFLIHLIFVFFTVSIKAEVKIILLFVYTVILAFIYTIVT</sequence>
<dbReference type="OrthoDB" id="5638560at2"/>
<gene>
    <name evidence="2" type="ORF">NCTC11532_02751</name>
</gene>
<dbReference type="EMBL" id="UGPB01000001">
    <property type="protein sequence ID" value="STY31132.1"/>
    <property type="molecule type" value="Genomic_DNA"/>
</dbReference>
<evidence type="ECO:0000313" key="3">
    <source>
        <dbReference type="Proteomes" id="UP000255297"/>
    </source>
</evidence>
<organism evidence="2 3">
    <name type="scientific">Legionella wadsworthii</name>
    <dbReference type="NCBI Taxonomy" id="28088"/>
    <lineage>
        <taxon>Bacteria</taxon>
        <taxon>Pseudomonadati</taxon>
        <taxon>Pseudomonadota</taxon>
        <taxon>Gammaproteobacteria</taxon>
        <taxon>Legionellales</taxon>
        <taxon>Legionellaceae</taxon>
        <taxon>Legionella</taxon>
    </lineage>
</organism>
<keyword evidence="3" id="KW-1185">Reference proteome</keyword>
<keyword evidence="1" id="KW-0812">Transmembrane</keyword>
<feature type="transmembrane region" description="Helical" evidence="1">
    <location>
        <begin position="15"/>
        <end position="35"/>
    </location>
</feature>
<dbReference type="RefSeq" id="WP_031564021.1">
    <property type="nucleotide sequence ID" value="NZ_CAAAIS010000009.1"/>
</dbReference>
<reference evidence="2 3" key="1">
    <citation type="submission" date="2018-06" db="EMBL/GenBank/DDBJ databases">
        <authorList>
            <consortium name="Pathogen Informatics"/>
            <person name="Doyle S."/>
        </authorList>
    </citation>
    <scope>NUCLEOTIDE SEQUENCE [LARGE SCALE GENOMIC DNA]</scope>
    <source>
        <strain evidence="2 3">NCTC11532</strain>
    </source>
</reference>
<feature type="transmembrane region" description="Helical" evidence="1">
    <location>
        <begin position="126"/>
        <end position="149"/>
    </location>
</feature>